<comment type="caution">
    <text evidence="2">The sequence shown here is derived from an EMBL/GenBank/DDBJ whole genome shotgun (WGS) entry which is preliminary data.</text>
</comment>
<name>A0A498K4S0_MALDO</name>
<reference evidence="2 3" key="1">
    <citation type="submission" date="2018-10" db="EMBL/GenBank/DDBJ databases">
        <title>A high-quality apple genome assembly.</title>
        <authorList>
            <person name="Hu J."/>
        </authorList>
    </citation>
    <scope>NUCLEOTIDE SEQUENCE [LARGE SCALE GENOMIC DNA]</scope>
    <source>
        <strain evidence="3">cv. HFTH1</strain>
        <tissue evidence="2">Young leaf</tissue>
    </source>
</reference>
<evidence type="ECO:0000313" key="2">
    <source>
        <dbReference type="EMBL" id="RXI02297.1"/>
    </source>
</evidence>
<feature type="compositionally biased region" description="Low complexity" evidence="1">
    <location>
        <begin position="222"/>
        <end position="238"/>
    </location>
</feature>
<dbReference type="OrthoDB" id="2016966at2759"/>
<feature type="region of interest" description="Disordered" evidence="1">
    <location>
        <begin position="63"/>
        <end position="98"/>
    </location>
</feature>
<feature type="region of interest" description="Disordered" evidence="1">
    <location>
        <begin position="195"/>
        <end position="321"/>
    </location>
</feature>
<gene>
    <name evidence="2" type="ORF">DVH24_026827</name>
</gene>
<dbReference type="KEGG" id="mdm:103427563"/>
<proteinExistence type="predicted"/>
<feature type="compositionally biased region" description="Basic and acidic residues" evidence="1">
    <location>
        <begin position="143"/>
        <end position="153"/>
    </location>
</feature>
<dbReference type="EMBL" id="RDQH01000330">
    <property type="protein sequence ID" value="RXI02297.1"/>
    <property type="molecule type" value="Genomic_DNA"/>
</dbReference>
<sequence length="365" mass="39031">MDISSSSGKSVLRNVDSLQGLQPSANQEQIRTLLEDYLVSDLVSAVGESLNIRGIGEESIDVKDVSEESIDSKDVGKESIDAKGVGEESIDAKGVGEESIDAKDVGEVSIDAKDVGEVSVDAKDVGKVSIDAKDVGKESIEIKGVGEVEHAPDGDNTSGVEKRNTYEVPNAQQGNVTRKCLNKCATFPIPTGVLSPNASSIVKEEPEEVLCGDENHHHAHSRSVSLPSPSKLLSALKGSRAKEGLSPGKLSVKWAPDVYDPPATSMSHTVTAKKQQKSKNKKNCKKDGKKWQKSSSSRGKDKKQYRKSGSSGRCYRSMDPRETLVDTNNGFGELVVGSPDQHSYCGSSFLKNSLANMHYPVAEAS</sequence>
<keyword evidence="3" id="KW-1185">Reference proteome</keyword>
<dbReference type="PANTHER" id="PTHR34952:SF2">
    <property type="entry name" value="OS05G0113500 PROTEIN"/>
    <property type="match status" value="1"/>
</dbReference>
<dbReference type="AlphaFoldDB" id="A0A498K4S0"/>
<feature type="region of interest" description="Disordered" evidence="1">
    <location>
        <begin position="143"/>
        <end position="170"/>
    </location>
</feature>
<organism evidence="2 3">
    <name type="scientific">Malus domestica</name>
    <name type="common">Apple</name>
    <name type="synonym">Pyrus malus</name>
    <dbReference type="NCBI Taxonomy" id="3750"/>
    <lineage>
        <taxon>Eukaryota</taxon>
        <taxon>Viridiplantae</taxon>
        <taxon>Streptophyta</taxon>
        <taxon>Embryophyta</taxon>
        <taxon>Tracheophyta</taxon>
        <taxon>Spermatophyta</taxon>
        <taxon>Magnoliopsida</taxon>
        <taxon>eudicotyledons</taxon>
        <taxon>Gunneridae</taxon>
        <taxon>Pentapetalae</taxon>
        <taxon>rosids</taxon>
        <taxon>fabids</taxon>
        <taxon>Rosales</taxon>
        <taxon>Rosaceae</taxon>
        <taxon>Amygdaloideae</taxon>
        <taxon>Maleae</taxon>
        <taxon>Malus</taxon>
    </lineage>
</organism>
<dbReference type="Proteomes" id="UP000290289">
    <property type="component" value="Chromosome 4"/>
</dbReference>
<dbReference type="PANTHER" id="PTHR34952">
    <property type="entry name" value="OS05G0113500 PROTEIN"/>
    <property type="match status" value="1"/>
</dbReference>
<feature type="compositionally biased region" description="Basic residues" evidence="1">
    <location>
        <begin position="274"/>
        <end position="284"/>
    </location>
</feature>
<evidence type="ECO:0000313" key="3">
    <source>
        <dbReference type="Proteomes" id="UP000290289"/>
    </source>
</evidence>
<protein>
    <submittedName>
        <fullName evidence="2">Uncharacterized protein</fullName>
    </submittedName>
</protein>
<accession>A0A498K4S0</accession>
<evidence type="ECO:0000256" key="1">
    <source>
        <dbReference type="SAM" id="MobiDB-lite"/>
    </source>
</evidence>